<gene>
    <name evidence="2" type="ORF">Fmac_008324</name>
</gene>
<organism evidence="2 3">
    <name type="scientific">Flemingia macrophylla</name>
    <dbReference type="NCBI Taxonomy" id="520843"/>
    <lineage>
        <taxon>Eukaryota</taxon>
        <taxon>Viridiplantae</taxon>
        <taxon>Streptophyta</taxon>
        <taxon>Embryophyta</taxon>
        <taxon>Tracheophyta</taxon>
        <taxon>Spermatophyta</taxon>
        <taxon>Magnoliopsida</taxon>
        <taxon>eudicotyledons</taxon>
        <taxon>Gunneridae</taxon>
        <taxon>Pentapetalae</taxon>
        <taxon>rosids</taxon>
        <taxon>fabids</taxon>
        <taxon>Fabales</taxon>
        <taxon>Fabaceae</taxon>
        <taxon>Papilionoideae</taxon>
        <taxon>50 kb inversion clade</taxon>
        <taxon>NPAAA clade</taxon>
        <taxon>indigoferoid/millettioid clade</taxon>
        <taxon>Phaseoleae</taxon>
        <taxon>Flemingia</taxon>
    </lineage>
</organism>
<feature type="compositionally biased region" description="Acidic residues" evidence="1">
    <location>
        <begin position="182"/>
        <end position="192"/>
    </location>
</feature>
<dbReference type="Proteomes" id="UP001603857">
    <property type="component" value="Unassembled WGS sequence"/>
</dbReference>
<evidence type="ECO:0000313" key="2">
    <source>
        <dbReference type="EMBL" id="KAL2340384.1"/>
    </source>
</evidence>
<feature type="region of interest" description="Disordered" evidence="1">
    <location>
        <begin position="162"/>
        <end position="192"/>
    </location>
</feature>
<dbReference type="Pfam" id="PF14223">
    <property type="entry name" value="Retrotran_gag_2"/>
    <property type="match status" value="1"/>
</dbReference>
<evidence type="ECO:0000313" key="3">
    <source>
        <dbReference type="Proteomes" id="UP001603857"/>
    </source>
</evidence>
<dbReference type="EMBL" id="JBGMDY010000003">
    <property type="protein sequence ID" value="KAL2340384.1"/>
    <property type="molecule type" value="Genomic_DNA"/>
</dbReference>
<comment type="caution">
    <text evidence="2">The sequence shown here is derived from an EMBL/GenBank/DDBJ whole genome shotgun (WGS) entry which is preliminary data.</text>
</comment>
<dbReference type="AlphaFoldDB" id="A0ABD1MX30"/>
<name>A0ABD1MX30_9FABA</name>
<proteinExistence type="predicted"/>
<dbReference type="PANTHER" id="PTHR34676:SF8">
    <property type="entry name" value="TRANSMEMBRANE PROTEIN"/>
    <property type="match status" value="1"/>
</dbReference>
<sequence>MKICMESVHISIWQAVVTDYKVPITIENGKEIEKPFESWDQRKVRRAENDAKALNIIHSALNSDEFFRISAYTTAKVAWDLIKVTHEGTPEVRRARKSTLIQEYETFGMTQGESIMDMQKRFTNIINHLKELGKAFVEEKVNVKVLKSLNRRCRKKAKFPELNVQKSKSRPSPSKALKVTESSDESSDETLDDSDEISFLSRRIHSILRKKGGSRWRKFNRMPKDKTQKQKSLMVTWEDLDLSSSEEEIDKEENICLMAGDDITSCLKNESNEEKR</sequence>
<evidence type="ECO:0000256" key="1">
    <source>
        <dbReference type="SAM" id="MobiDB-lite"/>
    </source>
</evidence>
<protein>
    <recommendedName>
        <fullName evidence="4">UBN2 domain-containing protein</fullName>
    </recommendedName>
</protein>
<evidence type="ECO:0008006" key="4">
    <source>
        <dbReference type="Google" id="ProtNLM"/>
    </source>
</evidence>
<dbReference type="PANTHER" id="PTHR34676">
    <property type="entry name" value="DUF4219 DOMAIN-CONTAINING PROTEIN-RELATED"/>
    <property type="match status" value="1"/>
</dbReference>
<accession>A0ABD1MX30</accession>
<reference evidence="2 3" key="1">
    <citation type="submission" date="2024-08" db="EMBL/GenBank/DDBJ databases">
        <title>Insights into the chromosomal genome structure of Flemingia macrophylla.</title>
        <authorList>
            <person name="Ding Y."/>
            <person name="Zhao Y."/>
            <person name="Bi W."/>
            <person name="Wu M."/>
            <person name="Zhao G."/>
            <person name="Gong Y."/>
            <person name="Li W."/>
            <person name="Zhang P."/>
        </authorList>
    </citation>
    <scope>NUCLEOTIDE SEQUENCE [LARGE SCALE GENOMIC DNA]</scope>
    <source>
        <strain evidence="2">DYQJB</strain>
        <tissue evidence="2">Leaf</tissue>
    </source>
</reference>
<keyword evidence="3" id="KW-1185">Reference proteome</keyword>